<dbReference type="EMBL" id="CP002400">
    <property type="protein sequence ID" value="ADU26497.1"/>
    <property type="molecule type" value="Genomic_DNA"/>
</dbReference>
<dbReference type="KEGG" id="eha:Ethha_0938"/>
<dbReference type="HOGENOM" id="CLU_066192_4_4_9"/>
<dbReference type="PROSITE" id="PS50943">
    <property type="entry name" value="HTH_CROC1"/>
    <property type="match status" value="1"/>
</dbReference>
<keyword evidence="1" id="KW-0238">DNA-binding</keyword>
<dbReference type="CDD" id="cd00093">
    <property type="entry name" value="HTH_XRE"/>
    <property type="match status" value="1"/>
</dbReference>
<sequence length="118" mass="13760">MKEIGNRLRALREGVKLSQAKIANLVGTTQATINRYETGVSSPPLNVLIWYADHFDVSMDYIFARTEKPQGKLYDYRPKFIESNEEFKQFLEMCFDPTSPMNDRLKQALFEMMQEAKK</sequence>
<evidence type="ECO:0000259" key="2">
    <source>
        <dbReference type="PROSITE" id="PS50943"/>
    </source>
</evidence>
<proteinExistence type="predicted"/>
<dbReference type="SUPFAM" id="SSF47413">
    <property type="entry name" value="lambda repressor-like DNA-binding domains"/>
    <property type="match status" value="1"/>
</dbReference>
<dbReference type="PANTHER" id="PTHR46558:SF11">
    <property type="entry name" value="HTH-TYPE TRANSCRIPTIONAL REGULATOR XRE"/>
    <property type="match status" value="1"/>
</dbReference>
<dbReference type="AlphaFoldDB" id="E6U3T0"/>
<evidence type="ECO:0000313" key="3">
    <source>
        <dbReference type="EMBL" id="ADU26497.1"/>
    </source>
</evidence>
<dbReference type="eggNOG" id="COG1396">
    <property type="taxonomic scope" value="Bacteria"/>
</dbReference>
<dbReference type="STRING" id="663278.Ethha_0938"/>
<dbReference type="SMART" id="SM00530">
    <property type="entry name" value="HTH_XRE"/>
    <property type="match status" value="1"/>
</dbReference>
<feature type="domain" description="HTH cro/C1-type" evidence="2">
    <location>
        <begin position="8"/>
        <end position="62"/>
    </location>
</feature>
<name>E6U3T0_ETHHY</name>
<evidence type="ECO:0000256" key="1">
    <source>
        <dbReference type="ARBA" id="ARBA00023125"/>
    </source>
</evidence>
<organism evidence="3 4">
    <name type="scientific">Ethanoligenens harbinense (strain DSM 18485 / JCM 12961 / CGMCC 1.5033 / YUAN-3)</name>
    <dbReference type="NCBI Taxonomy" id="663278"/>
    <lineage>
        <taxon>Bacteria</taxon>
        <taxon>Bacillati</taxon>
        <taxon>Bacillota</taxon>
        <taxon>Clostridia</taxon>
        <taxon>Eubacteriales</taxon>
        <taxon>Oscillospiraceae</taxon>
        <taxon>Ethanoligenens</taxon>
    </lineage>
</organism>
<evidence type="ECO:0000313" key="4">
    <source>
        <dbReference type="Proteomes" id="UP000001551"/>
    </source>
</evidence>
<gene>
    <name evidence="3" type="ordered locus">Ethha_0938</name>
</gene>
<dbReference type="RefSeq" id="WP_013484861.1">
    <property type="nucleotide sequence ID" value="NC_014828.1"/>
</dbReference>
<accession>E6U3T0</accession>
<dbReference type="InterPro" id="IPR010982">
    <property type="entry name" value="Lambda_DNA-bd_dom_sf"/>
</dbReference>
<keyword evidence="4" id="KW-1185">Reference proteome</keyword>
<protein>
    <submittedName>
        <fullName evidence="3">Helix-turn-helix domain protein</fullName>
    </submittedName>
</protein>
<reference evidence="3 4" key="1">
    <citation type="submission" date="2010-12" db="EMBL/GenBank/DDBJ databases">
        <title>Complete sequence of Ethanoligenens harbinense YUAN-3.</title>
        <authorList>
            <person name="Lucas S."/>
            <person name="Copeland A."/>
            <person name="Lapidus A."/>
            <person name="Cheng J.-F."/>
            <person name="Bruce D."/>
            <person name="Goodwin L."/>
            <person name="Pitluck S."/>
            <person name="Chertkov O."/>
            <person name="Misra M."/>
            <person name="Detter J.C."/>
            <person name="Han C."/>
            <person name="Tapia R."/>
            <person name="Land M."/>
            <person name="Hauser L."/>
            <person name="Jeffries C."/>
            <person name="Kyrpides N."/>
            <person name="Ivanova N."/>
            <person name="Mikhailova N."/>
            <person name="Wang A."/>
            <person name="Mouttaki H."/>
            <person name="He Z."/>
            <person name="Zhou J."/>
            <person name="Hemme C.L."/>
            <person name="Woyke T."/>
        </authorList>
    </citation>
    <scope>NUCLEOTIDE SEQUENCE [LARGE SCALE GENOMIC DNA]</scope>
    <source>
        <strain evidence="4">DSM 18485 / JCM 12961 / CGMCC 1.5033 / YUAN-3</strain>
    </source>
</reference>
<dbReference type="Gene3D" id="1.10.260.40">
    <property type="entry name" value="lambda repressor-like DNA-binding domains"/>
    <property type="match status" value="1"/>
</dbReference>
<dbReference type="GO" id="GO:0003677">
    <property type="term" value="F:DNA binding"/>
    <property type="evidence" value="ECO:0007669"/>
    <property type="project" value="UniProtKB-KW"/>
</dbReference>
<dbReference type="PANTHER" id="PTHR46558">
    <property type="entry name" value="TRACRIPTIONAL REGULATORY PROTEIN-RELATED-RELATED"/>
    <property type="match status" value="1"/>
</dbReference>
<dbReference type="Pfam" id="PF01381">
    <property type="entry name" value="HTH_3"/>
    <property type="match status" value="1"/>
</dbReference>
<dbReference type="InterPro" id="IPR001387">
    <property type="entry name" value="Cro/C1-type_HTH"/>
</dbReference>
<dbReference type="Proteomes" id="UP000001551">
    <property type="component" value="Chromosome"/>
</dbReference>